<evidence type="ECO:0000313" key="1">
    <source>
        <dbReference type="EMBL" id="OWF51297.1"/>
    </source>
</evidence>
<comment type="caution">
    <text evidence="1">The sequence shown here is derived from an EMBL/GenBank/DDBJ whole genome shotgun (WGS) entry which is preliminary data.</text>
</comment>
<keyword evidence="2" id="KW-1185">Reference proteome</keyword>
<protein>
    <submittedName>
        <fullName evidence="1">Uncharacterized protein</fullName>
    </submittedName>
</protein>
<sequence length="76" mass="8785">MHSRSNKASAVQKMYSSLAIRYHADNELMSRLNKVHFMMSSESKRNIIFEFGKNLEDKLIRDLTDVKNGKLNGNQP</sequence>
<reference evidence="1 2" key="1">
    <citation type="journal article" date="2017" name="Nat. Ecol. Evol.">
        <title>Scallop genome provides insights into evolution of bilaterian karyotype and development.</title>
        <authorList>
            <person name="Wang S."/>
            <person name="Zhang J."/>
            <person name="Jiao W."/>
            <person name="Li J."/>
            <person name="Xun X."/>
            <person name="Sun Y."/>
            <person name="Guo X."/>
            <person name="Huan P."/>
            <person name="Dong B."/>
            <person name="Zhang L."/>
            <person name="Hu X."/>
            <person name="Sun X."/>
            <person name="Wang J."/>
            <person name="Zhao C."/>
            <person name="Wang Y."/>
            <person name="Wang D."/>
            <person name="Huang X."/>
            <person name="Wang R."/>
            <person name="Lv J."/>
            <person name="Li Y."/>
            <person name="Zhang Z."/>
            <person name="Liu B."/>
            <person name="Lu W."/>
            <person name="Hui Y."/>
            <person name="Liang J."/>
            <person name="Zhou Z."/>
            <person name="Hou R."/>
            <person name="Li X."/>
            <person name="Liu Y."/>
            <person name="Li H."/>
            <person name="Ning X."/>
            <person name="Lin Y."/>
            <person name="Zhao L."/>
            <person name="Xing Q."/>
            <person name="Dou J."/>
            <person name="Li Y."/>
            <person name="Mao J."/>
            <person name="Guo H."/>
            <person name="Dou H."/>
            <person name="Li T."/>
            <person name="Mu C."/>
            <person name="Jiang W."/>
            <person name="Fu Q."/>
            <person name="Fu X."/>
            <person name="Miao Y."/>
            <person name="Liu J."/>
            <person name="Yu Q."/>
            <person name="Li R."/>
            <person name="Liao H."/>
            <person name="Li X."/>
            <person name="Kong Y."/>
            <person name="Jiang Z."/>
            <person name="Chourrout D."/>
            <person name="Li R."/>
            <person name="Bao Z."/>
        </authorList>
    </citation>
    <scope>NUCLEOTIDE SEQUENCE [LARGE SCALE GENOMIC DNA]</scope>
    <source>
        <strain evidence="1 2">PY_sf001</strain>
    </source>
</reference>
<organism evidence="1 2">
    <name type="scientific">Mizuhopecten yessoensis</name>
    <name type="common">Japanese scallop</name>
    <name type="synonym">Patinopecten yessoensis</name>
    <dbReference type="NCBI Taxonomy" id="6573"/>
    <lineage>
        <taxon>Eukaryota</taxon>
        <taxon>Metazoa</taxon>
        <taxon>Spiralia</taxon>
        <taxon>Lophotrochozoa</taxon>
        <taxon>Mollusca</taxon>
        <taxon>Bivalvia</taxon>
        <taxon>Autobranchia</taxon>
        <taxon>Pteriomorphia</taxon>
        <taxon>Pectinida</taxon>
        <taxon>Pectinoidea</taxon>
        <taxon>Pectinidae</taxon>
        <taxon>Mizuhopecten</taxon>
    </lineage>
</organism>
<proteinExistence type="predicted"/>
<dbReference type="EMBL" id="NEDP02002300">
    <property type="protein sequence ID" value="OWF51297.1"/>
    <property type="molecule type" value="Genomic_DNA"/>
</dbReference>
<gene>
    <name evidence="1" type="ORF">KP79_PYT24271</name>
</gene>
<dbReference type="Proteomes" id="UP000242188">
    <property type="component" value="Unassembled WGS sequence"/>
</dbReference>
<evidence type="ECO:0000313" key="2">
    <source>
        <dbReference type="Proteomes" id="UP000242188"/>
    </source>
</evidence>
<dbReference type="AlphaFoldDB" id="A0A210QRB6"/>
<name>A0A210QRB6_MIZYE</name>
<accession>A0A210QRB6</accession>